<name>A0A6C0UNE2_9EURY</name>
<sequence>MERRFEDASAEQTIRPHWCVGAHRRLQRSIRDSTEALAKRVRVKPFVNETRLRAKPFPNRAHPKPTPLADRTYPEATGKCQLRV</sequence>
<dbReference type="AlphaFoldDB" id="A0A6C0UNE2"/>
<evidence type="ECO:0000313" key="3">
    <source>
        <dbReference type="Proteomes" id="UP000465846"/>
    </source>
</evidence>
<feature type="region of interest" description="Disordered" evidence="1">
    <location>
        <begin position="55"/>
        <end position="84"/>
    </location>
</feature>
<accession>A0A6C0UNE2</accession>
<dbReference type="Proteomes" id="UP000465846">
    <property type="component" value="Chromosome"/>
</dbReference>
<evidence type="ECO:0000256" key="1">
    <source>
        <dbReference type="SAM" id="MobiDB-lite"/>
    </source>
</evidence>
<dbReference type="RefSeq" id="WP_163487802.1">
    <property type="nucleotide sequence ID" value="NZ_CP048739.1"/>
</dbReference>
<evidence type="ECO:0000313" key="2">
    <source>
        <dbReference type="EMBL" id="QIB76103.1"/>
    </source>
</evidence>
<protein>
    <submittedName>
        <fullName evidence="2">Uncharacterized protein</fullName>
    </submittedName>
</protein>
<gene>
    <name evidence="2" type="ORF">G3I44_18605</name>
</gene>
<proteinExistence type="predicted"/>
<organism evidence="2 3">
    <name type="scientific">Halogeometricum borinquense</name>
    <dbReference type="NCBI Taxonomy" id="60847"/>
    <lineage>
        <taxon>Archaea</taxon>
        <taxon>Methanobacteriati</taxon>
        <taxon>Methanobacteriota</taxon>
        <taxon>Stenosarchaea group</taxon>
        <taxon>Halobacteria</taxon>
        <taxon>Halobacteriales</taxon>
        <taxon>Haloferacaceae</taxon>
        <taxon>Halogeometricum</taxon>
    </lineage>
</organism>
<dbReference type="EMBL" id="CP048739">
    <property type="protein sequence ID" value="QIB76103.1"/>
    <property type="molecule type" value="Genomic_DNA"/>
</dbReference>
<reference evidence="2 3" key="1">
    <citation type="submission" date="2020-02" db="EMBL/GenBank/DDBJ databases">
        <title>Whole genome sequence of Halogeometricum borinquense strain wsp4.</title>
        <authorList>
            <person name="Verma D.K."/>
            <person name="Gopal K."/>
            <person name="Prasad E.S."/>
        </authorList>
    </citation>
    <scope>NUCLEOTIDE SEQUENCE [LARGE SCALE GENOMIC DNA]</scope>
    <source>
        <strain evidence="3">wsp4</strain>
    </source>
</reference>
<dbReference type="GeneID" id="44081456"/>